<proteinExistence type="predicted"/>
<dbReference type="EMBL" id="WSZM01000043">
    <property type="protein sequence ID" value="KAF4045563.1"/>
    <property type="molecule type" value="Genomic_DNA"/>
</dbReference>
<evidence type="ECO:0000313" key="1">
    <source>
        <dbReference type="EMBL" id="KAF4045563.1"/>
    </source>
</evidence>
<protein>
    <submittedName>
        <fullName evidence="1">Uncharacterized protein</fullName>
    </submittedName>
</protein>
<name>A0A833T971_PHYIN</name>
<organism evidence="1 2">
    <name type="scientific">Phytophthora infestans</name>
    <name type="common">Potato late blight agent</name>
    <name type="synonym">Botrytis infestans</name>
    <dbReference type="NCBI Taxonomy" id="4787"/>
    <lineage>
        <taxon>Eukaryota</taxon>
        <taxon>Sar</taxon>
        <taxon>Stramenopiles</taxon>
        <taxon>Oomycota</taxon>
        <taxon>Peronosporomycetes</taxon>
        <taxon>Peronosporales</taxon>
        <taxon>Peronosporaceae</taxon>
        <taxon>Phytophthora</taxon>
    </lineage>
</organism>
<dbReference type="AlphaFoldDB" id="A0A833T971"/>
<comment type="caution">
    <text evidence="1">The sequence shown here is derived from an EMBL/GenBank/DDBJ whole genome shotgun (WGS) entry which is preliminary data.</text>
</comment>
<evidence type="ECO:0000313" key="2">
    <source>
        <dbReference type="Proteomes" id="UP000602510"/>
    </source>
</evidence>
<keyword evidence="2" id="KW-1185">Reference proteome</keyword>
<sequence length="88" mass="10006">MESITKAMQVTPAFVHRSLLHYCVPAGCYERRSQRCFEAPAAVGGRRIRRQTPERPDTTADEEQMAELVIATDDRCQDAIQLVTVERQ</sequence>
<gene>
    <name evidence="1" type="ORF">GN244_ATG02011</name>
</gene>
<dbReference type="Proteomes" id="UP000602510">
    <property type="component" value="Unassembled WGS sequence"/>
</dbReference>
<accession>A0A833T971</accession>
<reference evidence="1" key="1">
    <citation type="submission" date="2020-04" db="EMBL/GenBank/DDBJ databases">
        <title>Hybrid Assembly of Korean Phytophthora infestans isolates.</title>
        <authorList>
            <person name="Prokchorchik M."/>
            <person name="Lee Y."/>
            <person name="Seo J."/>
            <person name="Cho J.-H."/>
            <person name="Park Y.-E."/>
            <person name="Jang D.-C."/>
            <person name="Im J.-S."/>
            <person name="Choi J.-G."/>
            <person name="Park H.-J."/>
            <person name="Lee G.-B."/>
            <person name="Lee Y.-G."/>
            <person name="Hong S.-Y."/>
            <person name="Cho K."/>
            <person name="Sohn K.H."/>
        </authorList>
    </citation>
    <scope>NUCLEOTIDE SEQUENCE</scope>
    <source>
        <strain evidence="1">KR_1_A1</strain>
    </source>
</reference>